<feature type="region of interest" description="Disordered" evidence="1">
    <location>
        <begin position="106"/>
        <end position="149"/>
    </location>
</feature>
<dbReference type="GeneID" id="111129586"/>
<dbReference type="KEGG" id="cvn:111129586"/>
<feature type="chain" id="PRO_5034647584" evidence="2">
    <location>
        <begin position="31"/>
        <end position="213"/>
    </location>
</feature>
<sequence length="213" mass="24665">MYRLGKKTLTSMLSWITFTTLICLLPETYGQGFGEHGHDHGHDHGAIGHGMDPVRVRPLDQGRGAIGAVWDRRTHRDPLRRHGDQHSPLDGLTGLRNQFHRDLLNRPRLPLDPHGPRAPIDHLGSRVPIDPHFGPHYNDVGPRKYDRGPHIQLKKNKKKLEKKIRKAIKKHKKKARKIKKKSQKKLLKQARKIKKKSQKKLLKQARKGRRYYG</sequence>
<evidence type="ECO:0000313" key="4">
    <source>
        <dbReference type="RefSeq" id="XP_022331749.1"/>
    </source>
</evidence>
<dbReference type="RefSeq" id="XP_022331749.1">
    <property type="nucleotide sequence ID" value="XM_022476041.1"/>
</dbReference>
<protein>
    <submittedName>
        <fullName evidence="4">Uncharacterized protein LOC111129586</fullName>
    </submittedName>
</protein>
<evidence type="ECO:0000256" key="2">
    <source>
        <dbReference type="SAM" id="SignalP"/>
    </source>
</evidence>
<feature type="region of interest" description="Disordered" evidence="1">
    <location>
        <begin position="169"/>
        <end position="213"/>
    </location>
</feature>
<evidence type="ECO:0000256" key="1">
    <source>
        <dbReference type="SAM" id="MobiDB-lite"/>
    </source>
</evidence>
<feature type="compositionally biased region" description="Basic and acidic residues" evidence="1">
    <location>
        <begin position="106"/>
        <end position="124"/>
    </location>
</feature>
<feature type="signal peptide" evidence="2">
    <location>
        <begin position="1"/>
        <end position="30"/>
    </location>
</feature>
<accession>A0A8B8DW68</accession>
<dbReference type="Proteomes" id="UP000694844">
    <property type="component" value="Chromosome 4"/>
</dbReference>
<evidence type="ECO:0000313" key="3">
    <source>
        <dbReference type="Proteomes" id="UP000694844"/>
    </source>
</evidence>
<keyword evidence="2" id="KW-0732">Signal</keyword>
<dbReference type="AlphaFoldDB" id="A0A8B8DW68"/>
<proteinExistence type="predicted"/>
<reference evidence="4" key="1">
    <citation type="submission" date="2025-08" db="UniProtKB">
        <authorList>
            <consortium name="RefSeq"/>
        </authorList>
    </citation>
    <scope>IDENTIFICATION</scope>
    <source>
        <tissue evidence="4">Whole sample</tissue>
    </source>
</reference>
<organism evidence="3 4">
    <name type="scientific">Crassostrea virginica</name>
    <name type="common">Eastern oyster</name>
    <dbReference type="NCBI Taxonomy" id="6565"/>
    <lineage>
        <taxon>Eukaryota</taxon>
        <taxon>Metazoa</taxon>
        <taxon>Spiralia</taxon>
        <taxon>Lophotrochozoa</taxon>
        <taxon>Mollusca</taxon>
        <taxon>Bivalvia</taxon>
        <taxon>Autobranchia</taxon>
        <taxon>Pteriomorphia</taxon>
        <taxon>Ostreida</taxon>
        <taxon>Ostreoidea</taxon>
        <taxon>Ostreidae</taxon>
        <taxon>Crassostrea</taxon>
    </lineage>
</organism>
<gene>
    <name evidence="4" type="primary">LOC111129586</name>
</gene>
<keyword evidence="3" id="KW-1185">Reference proteome</keyword>
<name>A0A8B8DW68_CRAVI</name>